<comment type="catalytic activity">
    <reaction evidence="3">
        <text>2'-phospho-[ligated tRNA] + NAD(+) = mature tRNA + ADP-alpha-D-ribose 1'',2''-cyclic phosphate + nicotinamide</text>
        <dbReference type="Rhea" id="RHEA:23324"/>
        <dbReference type="Rhea" id="RHEA-COMP:11106"/>
        <dbReference type="Rhea" id="RHEA-COMP:11107"/>
        <dbReference type="ChEBI" id="CHEBI:17154"/>
        <dbReference type="ChEBI" id="CHEBI:57540"/>
        <dbReference type="ChEBI" id="CHEBI:76596"/>
        <dbReference type="ChEBI" id="CHEBI:82883"/>
        <dbReference type="ChEBI" id="CHEBI:85027"/>
        <dbReference type="EC" id="2.7.1.160"/>
    </reaction>
</comment>
<dbReference type="AlphaFoldDB" id="A0A803LJP5"/>
<evidence type="ECO:0000256" key="2">
    <source>
        <dbReference type="ARBA" id="ARBA00012007"/>
    </source>
</evidence>
<reference evidence="4" key="1">
    <citation type="journal article" date="2017" name="Nature">
        <title>The genome of Chenopodium quinoa.</title>
        <authorList>
            <person name="Jarvis D.E."/>
            <person name="Ho Y.S."/>
            <person name="Lightfoot D.J."/>
            <person name="Schmoeckel S.M."/>
            <person name="Li B."/>
            <person name="Borm T.J.A."/>
            <person name="Ohyanagi H."/>
            <person name="Mineta K."/>
            <person name="Michell C.T."/>
            <person name="Saber N."/>
            <person name="Kharbatia N.M."/>
            <person name="Rupper R.R."/>
            <person name="Sharp A.R."/>
            <person name="Dally N."/>
            <person name="Boughton B.A."/>
            <person name="Woo Y.H."/>
            <person name="Gao G."/>
            <person name="Schijlen E.G.W.M."/>
            <person name="Guo X."/>
            <person name="Momin A.A."/>
            <person name="Negrao S."/>
            <person name="Al-Babili S."/>
            <person name="Gehring C."/>
            <person name="Roessner U."/>
            <person name="Jung C."/>
            <person name="Murphy K."/>
            <person name="Arold S.T."/>
            <person name="Gojobori T."/>
            <person name="van der Linden C.G."/>
            <person name="van Loo E.N."/>
            <person name="Jellen E.N."/>
            <person name="Maughan P.J."/>
            <person name="Tester M."/>
        </authorList>
    </citation>
    <scope>NUCLEOTIDE SEQUENCE [LARGE SCALE GENOMIC DNA]</scope>
    <source>
        <strain evidence="4">cv. PI 614886</strain>
    </source>
</reference>
<dbReference type="EC" id="2.7.1.160" evidence="2"/>
<dbReference type="PANTHER" id="PTHR12684:SF2">
    <property type="entry name" value="TRNA 2'-PHOSPHOTRANSFERASE 1"/>
    <property type="match status" value="1"/>
</dbReference>
<dbReference type="Pfam" id="PF01885">
    <property type="entry name" value="PTS_2-RNA"/>
    <property type="match status" value="1"/>
</dbReference>
<dbReference type="InterPro" id="IPR042080">
    <property type="entry name" value="RNA_2'-PTrans_N"/>
</dbReference>
<name>A0A803LJP5_CHEQI</name>
<dbReference type="EnsemblPlants" id="AUR62014192-RA">
    <property type="protein sequence ID" value="AUR62014192-RA:cds"/>
    <property type="gene ID" value="AUR62014192"/>
</dbReference>
<dbReference type="Proteomes" id="UP000596660">
    <property type="component" value="Unplaced"/>
</dbReference>
<dbReference type="GO" id="GO:0000215">
    <property type="term" value="F:tRNA 2'-phosphotransferase activity"/>
    <property type="evidence" value="ECO:0007669"/>
    <property type="project" value="UniProtKB-EC"/>
</dbReference>
<dbReference type="Gramene" id="AUR62014192-RA">
    <property type="protein sequence ID" value="AUR62014192-RA:cds"/>
    <property type="gene ID" value="AUR62014192"/>
</dbReference>
<dbReference type="Gene3D" id="1.10.10.970">
    <property type="entry name" value="RNA 2'-phosphotransferase, Tpt1/KptA family, N-terminal domain"/>
    <property type="match status" value="1"/>
</dbReference>
<dbReference type="InterPro" id="IPR002745">
    <property type="entry name" value="Ptrans_KptA/Tpt1"/>
</dbReference>
<keyword evidence="5" id="KW-1185">Reference proteome</keyword>
<reference evidence="4" key="2">
    <citation type="submission" date="2021-03" db="UniProtKB">
        <authorList>
            <consortium name="EnsemblPlants"/>
        </authorList>
    </citation>
    <scope>IDENTIFICATION</scope>
</reference>
<evidence type="ECO:0000256" key="1">
    <source>
        <dbReference type="ARBA" id="ARBA00003343"/>
    </source>
</evidence>
<dbReference type="PANTHER" id="PTHR12684">
    <property type="entry name" value="PUTATIVE PHOSPHOTRANSFERASE"/>
    <property type="match status" value="1"/>
</dbReference>
<proteinExistence type="predicted"/>
<comment type="function">
    <text evidence="1">Catalyzes the last step of tRNA splicing, the transfer of the splice junction 2'-phosphate from ligated tRNA to NAD to produce ADP-ribose 1''-2'' cyclic phosphate.</text>
</comment>
<evidence type="ECO:0000313" key="5">
    <source>
        <dbReference type="Proteomes" id="UP000596660"/>
    </source>
</evidence>
<dbReference type="GO" id="GO:0006388">
    <property type="term" value="P:tRNA splicing, via endonucleolytic cleavage and ligation"/>
    <property type="evidence" value="ECO:0007669"/>
    <property type="project" value="TreeGrafter"/>
</dbReference>
<dbReference type="SUPFAM" id="SSF56399">
    <property type="entry name" value="ADP-ribosylation"/>
    <property type="match status" value="1"/>
</dbReference>
<evidence type="ECO:0000313" key="4">
    <source>
        <dbReference type="EnsemblPlants" id="AUR62014192-RA:cds"/>
    </source>
</evidence>
<sequence>MHSDGYVKLQDILKLNMKTRSNIPLSSHAIDEIREAVRIDNKQRLSLMEEDGELWIRANQGHTIKVLLIKGNKELEQERSTTARALARSGSSSPDRARKHAGIPLLCRLIEQDLPGRTRMCAGEALCDRRSGASAAIFAGLYTLDRPTSR</sequence>
<evidence type="ECO:0000256" key="3">
    <source>
        <dbReference type="ARBA" id="ARBA00047949"/>
    </source>
</evidence>
<organism evidence="4 5">
    <name type="scientific">Chenopodium quinoa</name>
    <name type="common">Quinoa</name>
    <dbReference type="NCBI Taxonomy" id="63459"/>
    <lineage>
        <taxon>Eukaryota</taxon>
        <taxon>Viridiplantae</taxon>
        <taxon>Streptophyta</taxon>
        <taxon>Embryophyta</taxon>
        <taxon>Tracheophyta</taxon>
        <taxon>Spermatophyta</taxon>
        <taxon>Magnoliopsida</taxon>
        <taxon>eudicotyledons</taxon>
        <taxon>Gunneridae</taxon>
        <taxon>Pentapetalae</taxon>
        <taxon>Caryophyllales</taxon>
        <taxon>Chenopodiaceae</taxon>
        <taxon>Chenopodioideae</taxon>
        <taxon>Atripliceae</taxon>
        <taxon>Chenopodium</taxon>
    </lineage>
</organism>
<accession>A0A803LJP5</accession>
<protein>
    <recommendedName>
        <fullName evidence="2">2'-phosphotransferase</fullName>
        <ecNumber evidence="2">2.7.1.160</ecNumber>
    </recommendedName>
</protein>